<dbReference type="Gene3D" id="1.25.40.10">
    <property type="entry name" value="Tetratricopeptide repeat domain"/>
    <property type="match status" value="1"/>
</dbReference>
<evidence type="ECO:0000256" key="1">
    <source>
        <dbReference type="SAM" id="MobiDB-lite"/>
    </source>
</evidence>
<gene>
    <name evidence="4" type="ORF">AMON00008_LOCUS62226</name>
</gene>
<protein>
    <recommendedName>
        <fullName evidence="3">SET domain-containing protein</fullName>
    </recommendedName>
</protein>
<dbReference type="InterPro" id="IPR011990">
    <property type="entry name" value="TPR-like_helical_dom_sf"/>
</dbReference>
<dbReference type="Gene3D" id="2.170.270.10">
    <property type="entry name" value="SET domain"/>
    <property type="match status" value="1"/>
</dbReference>
<dbReference type="Pfam" id="PF00856">
    <property type="entry name" value="SET"/>
    <property type="match status" value="1"/>
</dbReference>
<keyword evidence="2" id="KW-0472">Membrane</keyword>
<keyword evidence="2" id="KW-1133">Transmembrane helix</keyword>
<name>A0A7S4T7T0_9DINO</name>
<dbReference type="GO" id="GO:0005634">
    <property type="term" value="C:nucleus"/>
    <property type="evidence" value="ECO:0007669"/>
    <property type="project" value="TreeGrafter"/>
</dbReference>
<dbReference type="SMART" id="SM00317">
    <property type="entry name" value="SET"/>
    <property type="match status" value="1"/>
</dbReference>
<evidence type="ECO:0000259" key="3">
    <source>
        <dbReference type="PROSITE" id="PS50280"/>
    </source>
</evidence>
<dbReference type="InterPro" id="IPR046341">
    <property type="entry name" value="SET_dom_sf"/>
</dbReference>
<feature type="region of interest" description="Disordered" evidence="1">
    <location>
        <begin position="368"/>
        <end position="391"/>
    </location>
</feature>
<dbReference type="InterPro" id="IPR050869">
    <property type="entry name" value="H3K4_H4K5_MeTrfase"/>
</dbReference>
<feature type="compositionally biased region" description="Low complexity" evidence="1">
    <location>
        <begin position="382"/>
        <end position="391"/>
    </location>
</feature>
<evidence type="ECO:0000256" key="2">
    <source>
        <dbReference type="SAM" id="Phobius"/>
    </source>
</evidence>
<dbReference type="EMBL" id="HBNR01086803">
    <property type="protein sequence ID" value="CAE4664859.1"/>
    <property type="molecule type" value="Transcribed_RNA"/>
</dbReference>
<dbReference type="SUPFAM" id="SSF82199">
    <property type="entry name" value="SET domain"/>
    <property type="match status" value="1"/>
</dbReference>
<dbReference type="PANTHER" id="PTHR12197:SF251">
    <property type="entry name" value="EG:BACR7C10.4 PROTEIN"/>
    <property type="match status" value="1"/>
</dbReference>
<accession>A0A7S4T7T0</accession>
<reference evidence="4" key="1">
    <citation type="submission" date="2021-01" db="EMBL/GenBank/DDBJ databases">
        <authorList>
            <person name="Corre E."/>
            <person name="Pelletier E."/>
            <person name="Niang G."/>
            <person name="Scheremetjew M."/>
            <person name="Finn R."/>
            <person name="Kale V."/>
            <person name="Holt S."/>
            <person name="Cochrane G."/>
            <person name="Meng A."/>
            <person name="Brown T."/>
            <person name="Cohen L."/>
        </authorList>
    </citation>
    <scope>NUCLEOTIDE SEQUENCE</scope>
    <source>
        <strain evidence="4">CCMP3105</strain>
    </source>
</reference>
<feature type="domain" description="SET" evidence="3">
    <location>
        <begin position="9"/>
        <end position="158"/>
    </location>
</feature>
<dbReference type="PANTHER" id="PTHR12197">
    <property type="entry name" value="HISTONE-LYSINE N-METHYLTRANSFERASE SMYD"/>
    <property type="match status" value="1"/>
</dbReference>
<dbReference type="InterPro" id="IPR001214">
    <property type="entry name" value="SET_dom"/>
</dbReference>
<proteinExistence type="predicted"/>
<feature type="transmembrane region" description="Helical" evidence="2">
    <location>
        <begin position="445"/>
        <end position="465"/>
    </location>
</feature>
<evidence type="ECO:0000313" key="4">
    <source>
        <dbReference type="EMBL" id="CAE4664859.1"/>
    </source>
</evidence>
<dbReference type="CDD" id="cd20071">
    <property type="entry name" value="SET_SMYD"/>
    <property type="match status" value="1"/>
</dbReference>
<dbReference type="AlphaFoldDB" id="A0A7S4T7T0"/>
<organism evidence="4">
    <name type="scientific">Alexandrium monilatum</name>
    <dbReference type="NCBI Taxonomy" id="311494"/>
    <lineage>
        <taxon>Eukaryota</taxon>
        <taxon>Sar</taxon>
        <taxon>Alveolata</taxon>
        <taxon>Dinophyceae</taxon>
        <taxon>Gonyaulacales</taxon>
        <taxon>Pyrocystaceae</taxon>
        <taxon>Alexandrium</taxon>
    </lineage>
</organism>
<keyword evidence="2" id="KW-0812">Transmembrane</keyword>
<sequence length="472" mass="50355">MGADVYFNSGAEVASDPERRELGCLLRATRPLRAGELVLREPPLLRVTGCGIPPPEVASPASALRAARLFVPGSDSAVVERLRAEARGDENEESFYMRTVLHFNSFAAGYGGSDRVAFATLARANHSCLPNCIVDGDEGTLRALRDIEPGDDLTISYLSDAALLWPRHRRQVELAQRWDFVCGCERCSAPLDDARRLGRCPADGCDGELLAAGAARGPPVLCARCGAVPNENKARVLLSEESAAVRALERAQNDYLEEEDQGQELIRCHRFASKYPTHAVALELAHDFAFPEVLPAQQVILDGLKCILPGLPCQLAVDAGRQLAELLAGRGDVKAAREALEAAAGAACILDGYKDTGEVLEGWGRLRPRPGTDCSIGPPGRPQGQPDLDLDLGPAPLRPAANGLPAMDASTQEPGAECTGRSQAQQEDTVLRPTVRIWELLAAQWTLPATLAAAVAAAAVAGALVRRHRGRA</sequence>
<dbReference type="PROSITE" id="PS50280">
    <property type="entry name" value="SET"/>
    <property type="match status" value="1"/>
</dbReference>